<dbReference type="EC" id="3.5.1.103" evidence="4"/>
<comment type="similarity">
    <text evidence="4">Belongs to the MshB deacetylase family.</text>
</comment>
<dbReference type="Proteomes" id="UP000703038">
    <property type="component" value="Unassembled WGS sequence"/>
</dbReference>
<dbReference type="Gene3D" id="3.40.50.10320">
    <property type="entry name" value="LmbE-like"/>
    <property type="match status" value="1"/>
</dbReference>
<evidence type="ECO:0000313" key="5">
    <source>
        <dbReference type="EMBL" id="MBM7414004.1"/>
    </source>
</evidence>
<comment type="function">
    <text evidence="4">Catalyzes the deacetylation of 1D-myo-inositol 2-acetamido-2-deoxy-alpha-D-glucopyranoside (GlcNAc-Ins) in the mycothiol biosynthesis pathway.</text>
</comment>
<feature type="binding site" evidence="4">
    <location>
        <position position="13"/>
    </location>
    <ligand>
        <name>Zn(2+)</name>
        <dbReference type="ChEBI" id="CHEBI:29105"/>
    </ligand>
</feature>
<dbReference type="PANTHER" id="PTHR12993">
    <property type="entry name" value="N-ACETYLGLUCOSAMINYL-PHOSPHATIDYLINOSITOL DE-N-ACETYLASE-RELATED"/>
    <property type="match status" value="1"/>
</dbReference>
<comment type="caution">
    <text evidence="5">The sequence shown here is derived from an EMBL/GenBank/DDBJ whole genome shotgun (WGS) entry which is preliminary data.</text>
</comment>
<keyword evidence="6" id="KW-1185">Reference proteome</keyword>
<keyword evidence="3 4" id="KW-0862">Zinc</keyword>
<comment type="cofactor">
    <cofactor evidence="4">
        <name>Zn(2+)</name>
        <dbReference type="ChEBI" id="CHEBI:29105"/>
    </cofactor>
    <text evidence="4">Binds 1 zinc ion per subunit.</text>
</comment>
<evidence type="ECO:0000256" key="4">
    <source>
        <dbReference type="HAMAP-Rule" id="MF_01696"/>
    </source>
</evidence>
<evidence type="ECO:0000256" key="1">
    <source>
        <dbReference type="ARBA" id="ARBA00022723"/>
    </source>
</evidence>
<organism evidence="5 6">
    <name type="scientific">Rhodococcoides corynebacterioides</name>
    <dbReference type="NCBI Taxonomy" id="53972"/>
    <lineage>
        <taxon>Bacteria</taxon>
        <taxon>Bacillati</taxon>
        <taxon>Actinomycetota</taxon>
        <taxon>Actinomycetes</taxon>
        <taxon>Mycobacteriales</taxon>
        <taxon>Nocardiaceae</taxon>
        <taxon>Rhodococcoides</taxon>
    </lineage>
</organism>
<dbReference type="Pfam" id="PF02585">
    <property type="entry name" value="PIG-L"/>
    <property type="match status" value="1"/>
</dbReference>
<dbReference type="PANTHER" id="PTHR12993:SF26">
    <property type="entry name" value="1D-MYO-INOSITOL 2-ACETAMIDO-2-DEOXY-ALPHA-D-GLUCOPYRANOSIDE DEACETYLASE"/>
    <property type="match status" value="1"/>
</dbReference>
<evidence type="ECO:0000256" key="3">
    <source>
        <dbReference type="ARBA" id="ARBA00022833"/>
    </source>
</evidence>
<dbReference type="RefSeq" id="WP_307806147.1">
    <property type="nucleotide sequence ID" value="NZ_JAFBBK010000001.1"/>
</dbReference>
<name>A0ABS2KPW4_9NOCA</name>
<dbReference type="HAMAP" id="MF_01696">
    <property type="entry name" value="MshB"/>
    <property type="match status" value="1"/>
</dbReference>
<dbReference type="EMBL" id="JAFBBK010000001">
    <property type="protein sequence ID" value="MBM7414004.1"/>
    <property type="molecule type" value="Genomic_DNA"/>
</dbReference>
<keyword evidence="1 4" id="KW-0479">Metal-binding</keyword>
<gene>
    <name evidence="4" type="primary">mshB</name>
    <name evidence="5" type="ORF">JOE42_000737</name>
</gene>
<evidence type="ECO:0000256" key="2">
    <source>
        <dbReference type="ARBA" id="ARBA00022801"/>
    </source>
</evidence>
<accession>A0ABS2KPW4</accession>
<feature type="binding site" evidence="4">
    <location>
        <position position="16"/>
    </location>
    <ligand>
        <name>Zn(2+)</name>
        <dbReference type="ChEBI" id="CHEBI:29105"/>
    </ligand>
</feature>
<proteinExistence type="inferred from homology"/>
<dbReference type="GO" id="GO:0035595">
    <property type="term" value="F:N-acetylglucosaminylinositol deacetylase activity"/>
    <property type="evidence" value="ECO:0007669"/>
    <property type="project" value="UniProtKB-EC"/>
</dbReference>
<keyword evidence="2 4" id="KW-0378">Hydrolase</keyword>
<dbReference type="InterPro" id="IPR024078">
    <property type="entry name" value="LmbE-like_dom_sf"/>
</dbReference>
<sequence length="293" mass="31529">MTERPRMLVVHAHPDDETITTGGTIARAVQAGVDVTVLTCSLGEEGEVIGETWAGLVADRADQLGGYRIHELTVALEALGCRPPRFLGGAGHWRDSGMAGTPAARHPRAFVNADPDEAVGAMVEVIRDVRPQVLVAYDPEGGYGHPDHMQVHRLAGLAVEAAEDPARFAETGPAWSVDKMYWTVTGLHQLTAGLSDLGDVPQQWRMPVEGELPSVPDDTITTSVDVRPVLDLKRLALRAHRTQVTVAESGRVYALSNDIAQPVLEDEQYILVRGELGPVDSSGRETDLFAGIV</sequence>
<dbReference type="InterPro" id="IPR017810">
    <property type="entry name" value="Mycothiol_biosynthesis_MshB"/>
</dbReference>
<reference evidence="5 6" key="1">
    <citation type="submission" date="2021-01" db="EMBL/GenBank/DDBJ databases">
        <title>Genomics of switchgrass bacterial isolates.</title>
        <authorList>
            <person name="Shade A."/>
        </authorList>
    </citation>
    <scope>NUCLEOTIDE SEQUENCE [LARGE SCALE GENOMIC DNA]</scope>
    <source>
        <strain evidence="5 6">PvP111</strain>
    </source>
</reference>
<dbReference type="NCBIfam" id="TIGR03445">
    <property type="entry name" value="mycothiol_MshB"/>
    <property type="match status" value="1"/>
</dbReference>
<dbReference type="InterPro" id="IPR003737">
    <property type="entry name" value="GlcNAc_PI_deacetylase-related"/>
</dbReference>
<comment type="catalytic activity">
    <reaction evidence="4">
        <text>1D-myo-inositol 2-acetamido-2-deoxy-alpha-D-glucopyranoside + H2O = 1D-myo-inositol 2-amino-2-deoxy-alpha-D-glucopyranoside + acetate</text>
        <dbReference type="Rhea" id="RHEA:26180"/>
        <dbReference type="ChEBI" id="CHEBI:15377"/>
        <dbReference type="ChEBI" id="CHEBI:30089"/>
        <dbReference type="ChEBI" id="CHEBI:52442"/>
        <dbReference type="ChEBI" id="CHEBI:58886"/>
        <dbReference type="EC" id="3.5.1.103"/>
    </reaction>
</comment>
<protein>
    <recommendedName>
        <fullName evidence="4">1D-myo-inositol 2-acetamido-2-deoxy-alpha-D-glucopyranoside deacetylase</fullName>
        <shortName evidence="4">GlcNAc-Ins deacetylase</shortName>
        <ecNumber evidence="4">3.5.1.103</ecNumber>
    </recommendedName>
    <alternativeName>
        <fullName evidence="4">N-acetyl-1-D-myo-inositol-2-amino-2-deoxy-alpha-D-glucopyranoside deacetylase</fullName>
    </alternativeName>
</protein>
<feature type="binding site" evidence="4">
    <location>
        <position position="148"/>
    </location>
    <ligand>
        <name>Zn(2+)</name>
        <dbReference type="ChEBI" id="CHEBI:29105"/>
    </ligand>
</feature>
<evidence type="ECO:0000313" key="6">
    <source>
        <dbReference type="Proteomes" id="UP000703038"/>
    </source>
</evidence>
<dbReference type="SUPFAM" id="SSF102588">
    <property type="entry name" value="LmbE-like"/>
    <property type="match status" value="1"/>
</dbReference>